<gene>
    <name evidence="2" type="ORF">EI16_09660</name>
</gene>
<accession>A0A067A1M0</accession>
<evidence type="ECO:0000256" key="1">
    <source>
        <dbReference type="SAM" id="Phobius"/>
    </source>
</evidence>
<feature type="transmembrane region" description="Helical" evidence="1">
    <location>
        <begin position="40"/>
        <end position="60"/>
    </location>
</feature>
<sequence length="80" mass="8972">MRKVFAAVTAIIVFWFFATLSAVLKNAIQVVLVKSDVSEAGFLLLSNIWIIVLLVGFWLAKFSWRKVAHSNLPRGGHDEN</sequence>
<dbReference type="Proteomes" id="UP000027341">
    <property type="component" value="Unassembled WGS sequence"/>
</dbReference>
<dbReference type="AlphaFoldDB" id="A0A067A1M0"/>
<protein>
    <submittedName>
        <fullName evidence="2">Uncharacterized protein</fullName>
    </submittedName>
</protein>
<keyword evidence="1" id="KW-0472">Membrane</keyword>
<organism evidence="2 3">
    <name type="scientific">Hydrogenovibrio marinus</name>
    <dbReference type="NCBI Taxonomy" id="28885"/>
    <lineage>
        <taxon>Bacteria</taxon>
        <taxon>Pseudomonadati</taxon>
        <taxon>Pseudomonadota</taxon>
        <taxon>Gammaproteobacteria</taxon>
        <taxon>Thiotrichales</taxon>
        <taxon>Piscirickettsiaceae</taxon>
        <taxon>Hydrogenovibrio</taxon>
    </lineage>
</organism>
<proteinExistence type="predicted"/>
<dbReference type="RefSeq" id="WP_029912831.1">
    <property type="nucleotide sequence ID" value="NZ_AP020335.1"/>
</dbReference>
<keyword evidence="1" id="KW-0812">Transmembrane</keyword>
<comment type="caution">
    <text evidence="2">The sequence shown here is derived from an EMBL/GenBank/DDBJ whole genome shotgun (WGS) entry which is preliminary data.</text>
</comment>
<dbReference type="STRING" id="28885.EI16_09660"/>
<dbReference type="EMBL" id="JMIU01000001">
    <property type="protein sequence ID" value="KDN96516.1"/>
    <property type="molecule type" value="Genomic_DNA"/>
</dbReference>
<keyword evidence="3" id="KW-1185">Reference proteome</keyword>
<evidence type="ECO:0000313" key="2">
    <source>
        <dbReference type="EMBL" id="KDN96516.1"/>
    </source>
</evidence>
<evidence type="ECO:0000313" key="3">
    <source>
        <dbReference type="Proteomes" id="UP000027341"/>
    </source>
</evidence>
<name>A0A067A1M0_HYDMR</name>
<reference evidence="2 3" key="1">
    <citation type="submission" date="2014-04" db="EMBL/GenBank/DDBJ databases">
        <title>Draft genome sequence of Hydrogenovibrio marinus MH-110, a model organism for aerobic H2 metabolism.</title>
        <authorList>
            <person name="Cha H.J."/>
            <person name="Jo B.H."/>
            <person name="Hwang B.H."/>
        </authorList>
    </citation>
    <scope>NUCLEOTIDE SEQUENCE [LARGE SCALE GENOMIC DNA]</scope>
    <source>
        <strain evidence="2 3">MH-110</strain>
    </source>
</reference>
<keyword evidence="1" id="KW-1133">Transmembrane helix</keyword>